<evidence type="ECO:0008006" key="3">
    <source>
        <dbReference type="Google" id="ProtNLM"/>
    </source>
</evidence>
<keyword evidence="2" id="KW-1185">Reference proteome</keyword>
<sequence>MPGLPSWLTEPLWDQFAALLPQRPEFDPAHPLGCHRRRISDRIVFDKLLQVLRCGCFYEAIADSTCSATSIRNRRDEGYVWGCSPG</sequence>
<gene>
    <name evidence="1" type="ORF">GCM10010211_83530</name>
</gene>
<protein>
    <recommendedName>
        <fullName evidence="3">Transposase</fullName>
    </recommendedName>
</protein>
<reference evidence="2" key="1">
    <citation type="journal article" date="2019" name="Int. J. Syst. Evol. Microbiol.">
        <title>The Global Catalogue of Microorganisms (GCM) 10K type strain sequencing project: providing services to taxonomists for standard genome sequencing and annotation.</title>
        <authorList>
            <consortium name="The Broad Institute Genomics Platform"/>
            <consortium name="The Broad Institute Genome Sequencing Center for Infectious Disease"/>
            <person name="Wu L."/>
            <person name="Ma J."/>
        </authorList>
    </citation>
    <scope>NUCLEOTIDE SEQUENCE [LARGE SCALE GENOMIC DNA]</scope>
    <source>
        <strain evidence="2">JCM 3399</strain>
    </source>
</reference>
<name>A0ABQ2VP54_9ACTN</name>
<evidence type="ECO:0000313" key="1">
    <source>
        <dbReference type="EMBL" id="GGV03584.1"/>
    </source>
</evidence>
<comment type="caution">
    <text evidence="1">The sequence shown here is derived from an EMBL/GenBank/DDBJ whole genome shotgun (WGS) entry which is preliminary data.</text>
</comment>
<dbReference type="Proteomes" id="UP000654471">
    <property type="component" value="Unassembled WGS sequence"/>
</dbReference>
<accession>A0ABQ2VP54</accession>
<evidence type="ECO:0000313" key="2">
    <source>
        <dbReference type="Proteomes" id="UP000654471"/>
    </source>
</evidence>
<proteinExistence type="predicted"/>
<dbReference type="EMBL" id="BMRP01000087">
    <property type="protein sequence ID" value="GGV03584.1"/>
    <property type="molecule type" value="Genomic_DNA"/>
</dbReference>
<organism evidence="1 2">
    <name type="scientific">Streptomyces albospinus</name>
    <dbReference type="NCBI Taxonomy" id="285515"/>
    <lineage>
        <taxon>Bacteria</taxon>
        <taxon>Bacillati</taxon>
        <taxon>Actinomycetota</taxon>
        <taxon>Actinomycetes</taxon>
        <taxon>Kitasatosporales</taxon>
        <taxon>Streptomycetaceae</taxon>
        <taxon>Streptomyces</taxon>
    </lineage>
</organism>